<protein>
    <submittedName>
        <fullName evidence="1">Uncharacterized protein</fullName>
    </submittedName>
</protein>
<dbReference type="Proteomes" id="UP001143856">
    <property type="component" value="Unassembled WGS sequence"/>
</dbReference>
<reference evidence="1" key="1">
    <citation type="submission" date="2022-10" db="EMBL/GenBank/DDBJ databases">
        <title>Genome Sequence of Xylaria curta.</title>
        <authorList>
            <person name="Buettner E."/>
        </authorList>
    </citation>
    <scope>NUCLEOTIDE SEQUENCE</scope>
    <source>
        <strain evidence="1">Babe10</strain>
    </source>
</reference>
<name>A0ACC1PNI6_9PEZI</name>
<dbReference type="EMBL" id="JAPDGR010000098">
    <property type="protein sequence ID" value="KAJ2996361.1"/>
    <property type="molecule type" value="Genomic_DNA"/>
</dbReference>
<gene>
    <name evidence="1" type="ORF">NUW58_g997</name>
</gene>
<organism evidence="1 2">
    <name type="scientific">Xylaria curta</name>
    <dbReference type="NCBI Taxonomy" id="42375"/>
    <lineage>
        <taxon>Eukaryota</taxon>
        <taxon>Fungi</taxon>
        <taxon>Dikarya</taxon>
        <taxon>Ascomycota</taxon>
        <taxon>Pezizomycotina</taxon>
        <taxon>Sordariomycetes</taxon>
        <taxon>Xylariomycetidae</taxon>
        <taxon>Xylariales</taxon>
        <taxon>Xylariaceae</taxon>
        <taxon>Xylaria</taxon>
    </lineage>
</organism>
<evidence type="ECO:0000313" key="2">
    <source>
        <dbReference type="Proteomes" id="UP001143856"/>
    </source>
</evidence>
<sequence length="775" mass="87354">MALKNAIAEFMANEEPEIPKLRSPPARVKDWDAHLSKRTRRDDYATREWRAVPSISMGALHRRREEKNREVSAWISLPTNDSIEDLQSLNPPPPPAHAAFHEVDDNLQLAEIPLIMRGTENRRVPGQIYFRSHGNRVTHEDILLMDEQRGPWRDPASLPNVILSNVRRHPETSQAAISKFRSMCDDNDSDVSNTASWGTRRSSSPEPPLVVGDFLMKYGGEMRDDSSVIPLQRSAISRTKKRPFAAIKPLSTPALPSMLSFARPSEESGLRLYDTSSVKEEESEGSELLRCGNGLDNANRDYSEIRELRSVSRSSPLQLPVRYINRETAFFREIDLVQPIALMPAETTSNTKAGTETGAIVAAHRTPFPTGSTGSLGNSERDIDEVNNTTLVSQEDESLVSLSGRLKETERVPICQMRQIGVVKADISLLSLSSKRYQTGLIDDVTSDNTSEADSYSDFYRDEDLPPDTVTANEAGEPPDDLLSQNNIHCSRPNRYNGALIGIGRGDQENDDSEGDEDVARLPKSKSPSKGLARFACPYQTHELFRTCLKPGRRNPDGGCDGIKRLKHMMSYRCQKCWKSFDSRRKADVHQEQQSQCGNKQKPWNEVFMSEDDEIELSRLSHTGGNEEDTWWNWFKLLIPNMRNREVAFLRVEYYPYYLRLEPSFMIPALTLPDFSFSPHAQATSSLTTGDENRLLGDTRDSATQRNYDRLKIRYSRVEAANTSLREANYEAQANLSRVEQLLEDVLMSEDLPAHLYEKVFQAEAIVATINGGLG</sequence>
<keyword evidence="2" id="KW-1185">Reference proteome</keyword>
<proteinExistence type="predicted"/>
<accession>A0ACC1PNI6</accession>
<comment type="caution">
    <text evidence="1">The sequence shown here is derived from an EMBL/GenBank/DDBJ whole genome shotgun (WGS) entry which is preliminary data.</text>
</comment>
<evidence type="ECO:0000313" key="1">
    <source>
        <dbReference type="EMBL" id="KAJ2996361.1"/>
    </source>
</evidence>